<evidence type="ECO:0000313" key="1">
    <source>
        <dbReference type="EMBL" id="TNC74885.1"/>
    </source>
</evidence>
<dbReference type="Proteomes" id="UP000305709">
    <property type="component" value="Unassembled WGS sequence"/>
</dbReference>
<comment type="caution">
    <text evidence="1">The sequence shown here is derived from an EMBL/GenBank/DDBJ whole genome shotgun (WGS) entry which is preliminary data.</text>
</comment>
<dbReference type="AlphaFoldDB" id="A0A5C4NLX5"/>
<keyword evidence="2" id="KW-1185">Reference proteome</keyword>
<proteinExistence type="predicted"/>
<name>A0A5C4NLX5_9RHOB</name>
<sequence length="185" mass="19478">MVDVVGADSMTIAFRLDADAKGASGELFRMHGSFITSVTSSGELQVRMFKEGGSITTLTTKGSALNAAVDRDRDIVIDLDGGKLQVWVDGKMTGQAAFAGVVGGETFGSHDLVFGNPWNSANFKGDISVFDLSVGDSDTAQSATTTLATASTAQEHDFDYAVDARADEDARFDFVTQYQGLDVAA</sequence>
<evidence type="ECO:0000313" key="2">
    <source>
        <dbReference type="Proteomes" id="UP000305709"/>
    </source>
</evidence>
<dbReference type="EMBL" id="VDFV01000001">
    <property type="protein sequence ID" value="TNC74885.1"/>
    <property type="molecule type" value="Genomic_DNA"/>
</dbReference>
<gene>
    <name evidence="1" type="ORF">FHG71_01780</name>
</gene>
<dbReference type="InterPro" id="IPR013320">
    <property type="entry name" value="ConA-like_dom_sf"/>
</dbReference>
<dbReference type="Gene3D" id="2.60.120.200">
    <property type="match status" value="1"/>
</dbReference>
<protein>
    <submittedName>
        <fullName evidence="1">LamG domain-containing protein</fullName>
    </submittedName>
</protein>
<dbReference type="SUPFAM" id="SSF49899">
    <property type="entry name" value="Concanavalin A-like lectins/glucanases"/>
    <property type="match status" value="1"/>
</dbReference>
<reference evidence="1 2" key="1">
    <citation type="submission" date="2019-06" db="EMBL/GenBank/DDBJ databases">
        <authorList>
            <person name="Jiang L."/>
        </authorList>
    </citation>
    <scope>NUCLEOTIDE SEQUENCE [LARGE SCALE GENOMIC DNA]</scope>
    <source>
        <strain evidence="1 2">YIM 48858</strain>
    </source>
</reference>
<accession>A0A5C4NLX5</accession>
<organism evidence="1 2">
    <name type="scientific">Rubellimicrobium roseum</name>
    <dbReference type="NCBI Taxonomy" id="687525"/>
    <lineage>
        <taxon>Bacteria</taxon>
        <taxon>Pseudomonadati</taxon>
        <taxon>Pseudomonadota</taxon>
        <taxon>Alphaproteobacteria</taxon>
        <taxon>Rhodobacterales</taxon>
        <taxon>Roseobacteraceae</taxon>
        <taxon>Rubellimicrobium</taxon>
    </lineage>
</organism>